<protein>
    <submittedName>
        <fullName evidence="6">Solute carrier family 39 member 1</fullName>
    </submittedName>
</protein>
<keyword evidence="3 5" id="KW-1133">Transmembrane helix</keyword>
<dbReference type="Proteomes" id="UP000472267">
    <property type="component" value="Chromosome 11"/>
</dbReference>
<feature type="transmembrane region" description="Helical" evidence="5">
    <location>
        <begin position="104"/>
        <end position="121"/>
    </location>
</feature>
<evidence type="ECO:0000313" key="7">
    <source>
        <dbReference type="Proteomes" id="UP000472267"/>
    </source>
</evidence>
<comment type="subcellular location">
    <subcellularLocation>
        <location evidence="1">Membrane</location>
        <topology evidence="1">Multi-pass membrane protein</topology>
    </subcellularLocation>
</comment>
<dbReference type="Pfam" id="PF02535">
    <property type="entry name" value="Zip"/>
    <property type="match status" value="1"/>
</dbReference>
<dbReference type="AlphaFoldDB" id="A0A672FZR2"/>
<accession>A0A672FZR2</accession>
<keyword evidence="7" id="KW-1185">Reference proteome</keyword>
<evidence type="ECO:0000256" key="1">
    <source>
        <dbReference type="ARBA" id="ARBA00004141"/>
    </source>
</evidence>
<gene>
    <name evidence="6" type="primary">LOC115396176</name>
</gene>
<dbReference type="InParanoid" id="A0A672FZR2"/>
<reference evidence="6" key="1">
    <citation type="submission" date="2019-06" db="EMBL/GenBank/DDBJ databases">
        <authorList>
            <consortium name="Wellcome Sanger Institute Data Sharing"/>
        </authorList>
    </citation>
    <scope>NUCLEOTIDE SEQUENCE [LARGE SCALE GENOMIC DNA]</scope>
</reference>
<dbReference type="GO" id="GO:0005886">
    <property type="term" value="C:plasma membrane"/>
    <property type="evidence" value="ECO:0007669"/>
    <property type="project" value="TreeGrafter"/>
</dbReference>
<dbReference type="Ensembl" id="ENSSFAT00005011966.1">
    <property type="protein sequence ID" value="ENSSFAP00005011482.1"/>
    <property type="gene ID" value="ENSSFAG00005006411.1"/>
</dbReference>
<evidence type="ECO:0000256" key="5">
    <source>
        <dbReference type="SAM" id="Phobius"/>
    </source>
</evidence>
<reference evidence="6" key="3">
    <citation type="submission" date="2025-09" db="UniProtKB">
        <authorList>
            <consortium name="Ensembl"/>
        </authorList>
    </citation>
    <scope>IDENTIFICATION</scope>
</reference>
<dbReference type="GO" id="GO:0005385">
    <property type="term" value="F:zinc ion transmembrane transporter activity"/>
    <property type="evidence" value="ECO:0007669"/>
    <property type="project" value="TreeGrafter"/>
</dbReference>
<keyword evidence="2 5" id="KW-0812">Transmembrane</keyword>
<dbReference type="PANTHER" id="PTHR11040:SF58">
    <property type="entry name" value="ZINC TRANSPORTER ZIP1"/>
    <property type="match status" value="1"/>
</dbReference>
<evidence type="ECO:0000256" key="4">
    <source>
        <dbReference type="ARBA" id="ARBA00023136"/>
    </source>
</evidence>
<feature type="transmembrane region" description="Helical" evidence="5">
    <location>
        <begin position="28"/>
        <end position="49"/>
    </location>
</feature>
<organism evidence="6 7">
    <name type="scientific">Salarias fasciatus</name>
    <name type="common">Jewelled blenny</name>
    <name type="synonym">Blennius fasciatus</name>
    <dbReference type="NCBI Taxonomy" id="181472"/>
    <lineage>
        <taxon>Eukaryota</taxon>
        <taxon>Metazoa</taxon>
        <taxon>Chordata</taxon>
        <taxon>Craniata</taxon>
        <taxon>Vertebrata</taxon>
        <taxon>Euteleostomi</taxon>
        <taxon>Actinopterygii</taxon>
        <taxon>Neopterygii</taxon>
        <taxon>Teleostei</taxon>
        <taxon>Neoteleostei</taxon>
        <taxon>Acanthomorphata</taxon>
        <taxon>Ovalentaria</taxon>
        <taxon>Blenniimorphae</taxon>
        <taxon>Blenniiformes</taxon>
        <taxon>Blennioidei</taxon>
        <taxon>Blenniidae</taxon>
        <taxon>Salariinae</taxon>
        <taxon>Salarias</taxon>
    </lineage>
</organism>
<evidence type="ECO:0000256" key="3">
    <source>
        <dbReference type="ARBA" id="ARBA00022989"/>
    </source>
</evidence>
<reference evidence="6" key="2">
    <citation type="submission" date="2025-08" db="UniProtKB">
        <authorList>
            <consortium name="Ensembl"/>
        </authorList>
    </citation>
    <scope>IDENTIFICATION</scope>
</reference>
<feature type="transmembrane region" description="Helical" evidence="5">
    <location>
        <begin position="61"/>
        <end position="84"/>
    </location>
</feature>
<sequence>MFAPLLRRPPDGPAGLSLEHIPVLETKVGTLVVLLVVTLLSGFTPLCVLRRTCGLQPDVRRLLLSLLGCFAGGVFLAACLLDLLPDYLQGFTQTFSEAGVTLRFPLPEFIVALGFFLVLVLEQLTLAFKEQSSSLQEECQGLLVDPADPDGPVQVDSGARSALRAFVLVFSLSLHSALEGLAAGLLEAGLLEGGRDVPGVCLALMVHQSVVSFSLSIQLSRGRLRRSVVAGCLLLFAAASPTGAALGLGLLACGTLEGLAVGTFSYITSWRSSRTSWPPHAAASPRWRRCSVASYCGHRRALHQIVAMATPEVTPSLIS</sequence>
<name>A0A672FZR2_SALFA</name>
<evidence type="ECO:0000313" key="6">
    <source>
        <dbReference type="Ensembl" id="ENSSFAP00005011482.1"/>
    </source>
</evidence>
<proteinExistence type="predicted"/>
<dbReference type="PANTHER" id="PTHR11040">
    <property type="entry name" value="ZINC/IRON TRANSPORTER"/>
    <property type="match status" value="1"/>
</dbReference>
<feature type="transmembrane region" description="Helical" evidence="5">
    <location>
        <begin position="228"/>
        <end position="251"/>
    </location>
</feature>
<evidence type="ECO:0000256" key="2">
    <source>
        <dbReference type="ARBA" id="ARBA00022692"/>
    </source>
</evidence>
<dbReference type="OMA" id="ESVWQES"/>
<keyword evidence="4 5" id="KW-0472">Membrane</keyword>
<dbReference type="InterPro" id="IPR003689">
    <property type="entry name" value="ZIP"/>
</dbReference>